<dbReference type="Gene3D" id="3.40.50.300">
    <property type="entry name" value="P-loop containing nucleotide triphosphate hydrolases"/>
    <property type="match status" value="1"/>
</dbReference>
<dbReference type="STRING" id="31958.SD37_11695"/>
<reference evidence="1 2" key="1">
    <citation type="journal article" date="2015" name="Genome Announc.">
        <title>Draft Genome Sequence of Norvancomycin-Producing Strain Amycolatopsis orientalis CPCC200066.</title>
        <authorList>
            <person name="Lei X."/>
            <person name="Yuan F."/>
            <person name="Shi Y."/>
            <person name="Li X."/>
            <person name="Wang L."/>
            <person name="Hong B."/>
        </authorList>
    </citation>
    <scope>NUCLEOTIDE SEQUENCE [LARGE SCALE GENOMIC DNA]</scope>
    <source>
        <strain evidence="1 2">B-37</strain>
    </source>
</reference>
<protein>
    <submittedName>
        <fullName evidence="1">Uncharacterized protein</fullName>
    </submittedName>
</protein>
<gene>
    <name evidence="1" type="ORF">SD37_11695</name>
</gene>
<dbReference type="Proteomes" id="UP000093695">
    <property type="component" value="Chromosome"/>
</dbReference>
<evidence type="ECO:0000313" key="1">
    <source>
        <dbReference type="EMBL" id="ANN16241.1"/>
    </source>
</evidence>
<keyword evidence="2" id="KW-1185">Reference proteome</keyword>
<proteinExistence type="predicted"/>
<dbReference type="AlphaFoldDB" id="A0A193BVI2"/>
<dbReference type="EMBL" id="CP016174">
    <property type="protein sequence ID" value="ANN16241.1"/>
    <property type="molecule type" value="Genomic_DNA"/>
</dbReference>
<accession>A0A193BVI2</accession>
<organism evidence="1 2">
    <name type="scientific">Amycolatopsis orientalis</name>
    <name type="common">Nocardia orientalis</name>
    <dbReference type="NCBI Taxonomy" id="31958"/>
    <lineage>
        <taxon>Bacteria</taxon>
        <taxon>Bacillati</taxon>
        <taxon>Actinomycetota</taxon>
        <taxon>Actinomycetes</taxon>
        <taxon>Pseudonocardiales</taxon>
        <taxon>Pseudonocardiaceae</taxon>
        <taxon>Amycolatopsis</taxon>
    </lineage>
</organism>
<dbReference type="InterPro" id="IPR027417">
    <property type="entry name" value="P-loop_NTPase"/>
</dbReference>
<sequence>MIEDIDEFARLAGLHLDEQQAAVLREALRIDPETGKWQCPTWTPPTPGQTDDLVATRVLLGFLILDENVMWSAQHRATLLDAFHRLVNCINRLGTANGPSEFDLGHNIRIKARRTNGEEQLERLDTGTRIRFISRRYRGAGRGCRADLLIIDDPDFRRREQDLAPATASRPNPQIVIVE</sequence>
<dbReference type="KEGG" id="aori:SD37_11695"/>
<name>A0A193BVI2_AMYOR</name>
<evidence type="ECO:0000313" key="2">
    <source>
        <dbReference type="Proteomes" id="UP000093695"/>
    </source>
</evidence>